<dbReference type="PANTHER" id="PTHR11157:SF116">
    <property type="entry name" value="ELONGATION OF VERY LONG CHAIN FATTY ACIDS PROTEIN-RELATED"/>
    <property type="match status" value="1"/>
</dbReference>
<dbReference type="Proteomes" id="UP000192247">
    <property type="component" value="Unassembled WGS sequence"/>
</dbReference>
<keyword evidence="12" id="KW-1185">Reference proteome</keyword>
<dbReference type="InterPro" id="IPR002076">
    <property type="entry name" value="ELO_fam"/>
</dbReference>
<evidence type="ECO:0000256" key="7">
    <source>
        <dbReference type="ARBA" id="ARBA00023098"/>
    </source>
</evidence>
<dbReference type="GO" id="GO:0019367">
    <property type="term" value="P:fatty acid elongation, saturated fatty acid"/>
    <property type="evidence" value="ECO:0007669"/>
    <property type="project" value="TreeGrafter"/>
</dbReference>
<dbReference type="GO" id="GO:0030148">
    <property type="term" value="P:sphingolipid biosynthetic process"/>
    <property type="evidence" value="ECO:0007669"/>
    <property type="project" value="TreeGrafter"/>
</dbReference>
<evidence type="ECO:0000313" key="12">
    <source>
        <dbReference type="Proteomes" id="UP000192247"/>
    </source>
</evidence>
<keyword evidence="7 10" id="KW-0443">Lipid metabolism</keyword>
<keyword evidence="3 10" id="KW-0808">Transferase</keyword>
<dbReference type="OrthoDB" id="6506036at2759"/>
<dbReference type="Pfam" id="PF01151">
    <property type="entry name" value="ELO"/>
    <property type="match status" value="1"/>
</dbReference>
<keyword evidence="4 10" id="KW-0812">Transmembrane</keyword>
<protein>
    <recommendedName>
        <fullName evidence="10">Elongation of very long chain fatty acids protein</fullName>
        <ecNumber evidence="10">2.3.1.199</ecNumber>
    </recommendedName>
    <alternativeName>
        <fullName evidence="10">Very-long-chain 3-oxoacyl-CoA synthase</fullName>
    </alternativeName>
</protein>
<dbReference type="GO" id="GO:0034625">
    <property type="term" value="P:fatty acid elongation, monounsaturated fatty acid"/>
    <property type="evidence" value="ECO:0007669"/>
    <property type="project" value="TreeGrafter"/>
</dbReference>
<comment type="caution">
    <text evidence="11">The sequence shown here is derived from an EMBL/GenBank/DDBJ whole genome shotgun (WGS) entry which is preliminary data.</text>
</comment>
<keyword evidence="8 10" id="KW-0472">Membrane</keyword>
<feature type="transmembrane region" description="Helical" evidence="10">
    <location>
        <begin position="165"/>
        <end position="186"/>
    </location>
</feature>
<dbReference type="InParanoid" id="A0A1V9X406"/>
<dbReference type="PROSITE" id="PS01188">
    <property type="entry name" value="ELO"/>
    <property type="match status" value="1"/>
</dbReference>
<evidence type="ECO:0000256" key="6">
    <source>
        <dbReference type="ARBA" id="ARBA00022989"/>
    </source>
</evidence>
<evidence type="ECO:0000256" key="2">
    <source>
        <dbReference type="ARBA" id="ARBA00022516"/>
    </source>
</evidence>
<dbReference type="GO" id="GO:0034626">
    <property type="term" value="P:fatty acid elongation, polyunsaturated fatty acid"/>
    <property type="evidence" value="ECO:0007669"/>
    <property type="project" value="TreeGrafter"/>
</dbReference>
<organism evidence="11 12">
    <name type="scientific">Tropilaelaps mercedesae</name>
    <dbReference type="NCBI Taxonomy" id="418985"/>
    <lineage>
        <taxon>Eukaryota</taxon>
        <taxon>Metazoa</taxon>
        <taxon>Ecdysozoa</taxon>
        <taxon>Arthropoda</taxon>
        <taxon>Chelicerata</taxon>
        <taxon>Arachnida</taxon>
        <taxon>Acari</taxon>
        <taxon>Parasitiformes</taxon>
        <taxon>Mesostigmata</taxon>
        <taxon>Gamasina</taxon>
        <taxon>Dermanyssoidea</taxon>
        <taxon>Laelapidae</taxon>
        <taxon>Tropilaelaps</taxon>
    </lineage>
</organism>
<dbReference type="EMBL" id="MNPL01025130">
    <property type="protein sequence ID" value="OQR68360.1"/>
    <property type="molecule type" value="Genomic_DNA"/>
</dbReference>
<dbReference type="EC" id="2.3.1.199" evidence="10"/>
<dbReference type="AlphaFoldDB" id="A0A1V9X406"/>
<keyword evidence="9 10" id="KW-0275">Fatty acid biosynthesis</keyword>
<evidence type="ECO:0000256" key="3">
    <source>
        <dbReference type="ARBA" id="ARBA00022679"/>
    </source>
</evidence>
<evidence type="ECO:0000256" key="10">
    <source>
        <dbReference type="RuleBase" id="RU361115"/>
    </source>
</evidence>
<evidence type="ECO:0000256" key="9">
    <source>
        <dbReference type="ARBA" id="ARBA00023160"/>
    </source>
</evidence>
<name>A0A1V9X406_9ACAR</name>
<evidence type="ECO:0000313" key="11">
    <source>
        <dbReference type="EMBL" id="OQR68360.1"/>
    </source>
</evidence>
<feature type="transmembrane region" description="Helical" evidence="10">
    <location>
        <begin position="109"/>
        <end position="132"/>
    </location>
</feature>
<proteinExistence type="inferred from homology"/>
<accession>A0A1V9X406</accession>
<dbReference type="PANTHER" id="PTHR11157">
    <property type="entry name" value="FATTY ACID ACYL TRANSFERASE-RELATED"/>
    <property type="match status" value="1"/>
</dbReference>
<dbReference type="GO" id="GO:0042761">
    <property type="term" value="P:very long-chain fatty acid biosynthetic process"/>
    <property type="evidence" value="ECO:0007669"/>
    <property type="project" value="TreeGrafter"/>
</dbReference>
<comment type="catalytic activity">
    <reaction evidence="10">
        <text>a very-long-chain acyl-CoA + malonyl-CoA + H(+) = a very-long-chain 3-oxoacyl-CoA + CO2 + CoA</text>
        <dbReference type="Rhea" id="RHEA:32727"/>
        <dbReference type="ChEBI" id="CHEBI:15378"/>
        <dbReference type="ChEBI" id="CHEBI:16526"/>
        <dbReference type="ChEBI" id="CHEBI:57287"/>
        <dbReference type="ChEBI" id="CHEBI:57384"/>
        <dbReference type="ChEBI" id="CHEBI:90725"/>
        <dbReference type="ChEBI" id="CHEBI:90736"/>
        <dbReference type="EC" id="2.3.1.199"/>
    </reaction>
</comment>
<feature type="transmembrane region" description="Helical" evidence="10">
    <location>
        <begin position="230"/>
        <end position="251"/>
    </location>
</feature>
<keyword evidence="5 10" id="KW-0276">Fatty acid metabolism</keyword>
<comment type="subcellular location">
    <subcellularLocation>
        <location evidence="1">Membrane</location>
        <topology evidence="1">Multi-pass membrane protein</topology>
    </subcellularLocation>
</comment>
<dbReference type="GO" id="GO:0009922">
    <property type="term" value="F:fatty acid elongase activity"/>
    <property type="evidence" value="ECO:0007669"/>
    <property type="project" value="UniProtKB-EC"/>
</dbReference>
<evidence type="ECO:0000256" key="8">
    <source>
        <dbReference type="ARBA" id="ARBA00023136"/>
    </source>
</evidence>
<sequence length="295" mass="34505">MDLMAAFPREKRIKGILFDNPSMVLVLIASYMAFVLKLGPVYMRRRKPYNLRLIMRIYNLSQMVANVWFCYQAIELAWRYRNLEVFHLPCLPPTTEIPDLEGPGDTEHLIFFSVAYFYVRVLDLLDTVFFVLAKKFSHVSFLHVYHHVVVVTTAYVYLRSGWGNVLYYVSILNSMVHIVMYFYYFLSTFPSMKPYLFWKRYLTALQIVQFLIVGVRMTRLTMNSCGIPKIVLQYNISQVVIFIAMFTRFYLRNYANRTSDNGRCASNAKQSSLACGTTTVHINSDIRVAERGRDK</sequence>
<feature type="transmembrane region" description="Helical" evidence="10">
    <location>
        <begin position="139"/>
        <end position="159"/>
    </location>
</feature>
<comment type="similarity">
    <text evidence="10">Belongs to the ELO family.</text>
</comment>
<dbReference type="GO" id="GO:0005789">
    <property type="term" value="C:endoplasmic reticulum membrane"/>
    <property type="evidence" value="ECO:0007669"/>
    <property type="project" value="TreeGrafter"/>
</dbReference>
<feature type="transmembrane region" description="Helical" evidence="10">
    <location>
        <begin position="20"/>
        <end position="36"/>
    </location>
</feature>
<feature type="transmembrane region" description="Helical" evidence="10">
    <location>
        <begin position="198"/>
        <end position="218"/>
    </location>
</feature>
<keyword evidence="6 10" id="KW-1133">Transmembrane helix</keyword>
<evidence type="ECO:0000256" key="1">
    <source>
        <dbReference type="ARBA" id="ARBA00004141"/>
    </source>
</evidence>
<dbReference type="FunCoup" id="A0A1V9X406">
    <property type="interactions" value="60"/>
</dbReference>
<dbReference type="InterPro" id="IPR030457">
    <property type="entry name" value="ELO_CS"/>
</dbReference>
<evidence type="ECO:0000256" key="5">
    <source>
        <dbReference type="ARBA" id="ARBA00022832"/>
    </source>
</evidence>
<gene>
    <name evidence="11" type="ORF">BIW11_12961</name>
</gene>
<reference evidence="11 12" key="1">
    <citation type="journal article" date="2017" name="Gigascience">
        <title>Draft genome of the honey bee ectoparasitic mite, Tropilaelaps mercedesae, is shaped by the parasitic life history.</title>
        <authorList>
            <person name="Dong X."/>
            <person name="Armstrong S.D."/>
            <person name="Xia D."/>
            <person name="Makepeace B.L."/>
            <person name="Darby A.C."/>
            <person name="Kadowaki T."/>
        </authorList>
    </citation>
    <scope>NUCLEOTIDE SEQUENCE [LARGE SCALE GENOMIC DNA]</scope>
    <source>
        <strain evidence="11">Wuxi-XJTLU</strain>
    </source>
</reference>
<keyword evidence="2 10" id="KW-0444">Lipid biosynthesis</keyword>
<evidence type="ECO:0000256" key="4">
    <source>
        <dbReference type="ARBA" id="ARBA00022692"/>
    </source>
</evidence>